<dbReference type="EMBL" id="BDGG01000017">
    <property type="protein sequence ID" value="GAV08309.1"/>
    <property type="molecule type" value="Genomic_DNA"/>
</dbReference>
<gene>
    <name evidence="1" type="primary">RvY_18022-1</name>
    <name evidence="1" type="synonym">RvY_18022.1</name>
    <name evidence="1" type="ORF">RvY_18022</name>
</gene>
<dbReference type="Proteomes" id="UP000186922">
    <property type="component" value="Unassembled WGS sequence"/>
</dbReference>
<sequence>MYEILATQAVSHAALSANLKQQQSGSLNPPHILRRVSSSSVSYLIQESKRDLRRQEKVRKHGTSESFPKTLMKFYPFEQLTSQTSRVLQQ</sequence>
<protein>
    <submittedName>
        <fullName evidence="1">Uncharacterized protein</fullName>
    </submittedName>
</protein>
<evidence type="ECO:0000313" key="1">
    <source>
        <dbReference type="EMBL" id="GAV08309.1"/>
    </source>
</evidence>
<organism evidence="1 2">
    <name type="scientific">Ramazzottius varieornatus</name>
    <name type="common">Water bear</name>
    <name type="synonym">Tardigrade</name>
    <dbReference type="NCBI Taxonomy" id="947166"/>
    <lineage>
        <taxon>Eukaryota</taxon>
        <taxon>Metazoa</taxon>
        <taxon>Ecdysozoa</taxon>
        <taxon>Tardigrada</taxon>
        <taxon>Eutardigrada</taxon>
        <taxon>Parachela</taxon>
        <taxon>Hypsibioidea</taxon>
        <taxon>Ramazzottiidae</taxon>
        <taxon>Ramazzottius</taxon>
    </lineage>
</organism>
<accession>A0A1D1WAI5</accession>
<dbReference type="AlphaFoldDB" id="A0A1D1WAI5"/>
<comment type="caution">
    <text evidence="1">The sequence shown here is derived from an EMBL/GenBank/DDBJ whole genome shotgun (WGS) entry which is preliminary data.</text>
</comment>
<name>A0A1D1WAI5_RAMVA</name>
<evidence type="ECO:0000313" key="2">
    <source>
        <dbReference type="Proteomes" id="UP000186922"/>
    </source>
</evidence>
<proteinExistence type="predicted"/>
<keyword evidence="2" id="KW-1185">Reference proteome</keyword>
<reference evidence="1 2" key="1">
    <citation type="journal article" date="2016" name="Nat. Commun.">
        <title>Extremotolerant tardigrade genome and improved radiotolerance of human cultured cells by tardigrade-unique protein.</title>
        <authorList>
            <person name="Hashimoto T."/>
            <person name="Horikawa D.D."/>
            <person name="Saito Y."/>
            <person name="Kuwahara H."/>
            <person name="Kozuka-Hata H."/>
            <person name="Shin-I T."/>
            <person name="Minakuchi Y."/>
            <person name="Ohishi K."/>
            <person name="Motoyama A."/>
            <person name="Aizu T."/>
            <person name="Enomoto A."/>
            <person name="Kondo K."/>
            <person name="Tanaka S."/>
            <person name="Hara Y."/>
            <person name="Koshikawa S."/>
            <person name="Sagara H."/>
            <person name="Miura T."/>
            <person name="Yokobori S."/>
            <person name="Miyagawa K."/>
            <person name="Suzuki Y."/>
            <person name="Kubo T."/>
            <person name="Oyama M."/>
            <person name="Kohara Y."/>
            <person name="Fujiyama A."/>
            <person name="Arakawa K."/>
            <person name="Katayama T."/>
            <person name="Toyoda A."/>
            <person name="Kunieda T."/>
        </authorList>
    </citation>
    <scope>NUCLEOTIDE SEQUENCE [LARGE SCALE GENOMIC DNA]</scope>
    <source>
        <strain evidence="1 2">YOKOZUNA-1</strain>
    </source>
</reference>